<name>A0ACB9D0M5_CICIN</name>
<organism evidence="1 2">
    <name type="scientific">Cichorium intybus</name>
    <name type="common">Chicory</name>
    <dbReference type="NCBI Taxonomy" id="13427"/>
    <lineage>
        <taxon>Eukaryota</taxon>
        <taxon>Viridiplantae</taxon>
        <taxon>Streptophyta</taxon>
        <taxon>Embryophyta</taxon>
        <taxon>Tracheophyta</taxon>
        <taxon>Spermatophyta</taxon>
        <taxon>Magnoliopsida</taxon>
        <taxon>eudicotyledons</taxon>
        <taxon>Gunneridae</taxon>
        <taxon>Pentapetalae</taxon>
        <taxon>asterids</taxon>
        <taxon>campanulids</taxon>
        <taxon>Asterales</taxon>
        <taxon>Asteraceae</taxon>
        <taxon>Cichorioideae</taxon>
        <taxon>Cichorieae</taxon>
        <taxon>Cichoriinae</taxon>
        <taxon>Cichorium</taxon>
    </lineage>
</organism>
<proteinExistence type="predicted"/>
<sequence>MVTKKLWNKAKVVLYMVRKTLAKTKLQVDLHIKLKNGKLAWKALTTPLHLHHRYFNFACHSTCNNFDALFISPQGHAVRGSNTPLYGSKQNSQHHLNDGDNIERVVFEVSNDCDASIEQSPSMLSSLVSHKLRVVDSPLKVEEESQVDKAAEEFINKFYIQLKQQRVTSIESPSPDHLRSH</sequence>
<gene>
    <name evidence="1" type="ORF">L2E82_30534</name>
</gene>
<protein>
    <submittedName>
        <fullName evidence="1">Uncharacterized protein</fullName>
    </submittedName>
</protein>
<dbReference type="Proteomes" id="UP001055811">
    <property type="component" value="Linkage Group LG05"/>
</dbReference>
<keyword evidence="2" id="KW-1185">Reference proteome</keyword>
<accession>A0ACB9D0M5</accession>
<evidence type="ECO:0000313" key="1">
    <source>
        <dbReference type="EMBL" id="KAI3740115.1"/>
    </source>
</evidence>
<reference evidence="1 2" key="2">
    <citation type="journal article" date="2022" name="Mol. Ecol. Resour.">
        <title>The genomes of chicory, endive, great burdock and yacon provide insights into Asteraceae paleo-polyploidization history and plant inulin production.</title>
        <authorList>
            <person name="Fan W."/>
            <person name="Wang S."/>
            <person name="Wang H."/>
            <person name="Wang A."/>
            <person name="Jiang F."/>
            <person name="Liu H."/>
            <person name="Zhao H."/>
            <person name="Xu D."/>
            <person name="Zhang Y."/>
        </authorList>
    </citation>
    <scope>NUCLEOTIDE SEQUENCE [LARGE SCALE GENOMIC DNA]</scope>
    <source>
        <strain evidence="2">cv. Punajuju</strain>
        <tissue evidence="1">Leaves</tissue>
    </source>
</reference>
<comment type="caution">
    <text evidence="1">The sequence shown here is derived from an EMBL/GenBank/DDBJ whole genome shotgun (WGS) entry which is preliminary data.</text>
</comment>
<reference evidence="2" key="1">
    <citation type="journal article" date="2022" name="Mol. Ecol. Resour.">
        <title>The genomes of chicory, endive, great burdock and yacon provide insights into Asteraceae palaeo-polyploidization history and plant inulin production.</title>
        <authorList>
            <person name="Fan W."/>
            <person name="Wang S."/>
            <person name="Wang H."/>
            <person name="Wang A."/>
            <person name="Jiang F."/>
            <person name="Liu H."/>
            <person name="Zhao H."/>
            <person name="Xu D."/>
            <person name="Zhang Y."/>
        </authorList>
    </citation>
    <scope>NUCLEOTIDE SEQUENCE [LARGE SCALE GENOMIC DNA]</scope>
    <source>
        <strain evidence="2">cv. Punajuju</strain>
    </source>
</reference>
<dbReference type="EMBL" id="CM042013">
    <property type="protein sequence ID" value="KAI3740115.1"/>
    <property type="molecule type" value="Genomic_DNA"/>
</dbReference>
<evidence type="ECO:0000313" key="2">
    <source>
        <dbReference type="Proteomes" id="UP001055811"/>
    </source>
</evidence>